<dbReference type="EMBL" id="LFXA01000012">
    <property type="protein sequence ID" value="KNB50909.1"/>
    <property type="molecule type" value="Genomic_DNA"/>
</dbReference>
<gene>
    <name evidence="1" type="ORF">AC230_19135</name>
</gene>
<organism evidence="1 2">
    <name type="scientific">Streptomyces caatingaensis</name>
    <dbReference type="NCBI Taxonomy" id="1678637"/>
    <lineage>
        <taxon>Bacteria</taxon>
        <taxon>Bacillati</taxon>
        <taxon>Actinomycetota</taxon>
        <taxon>Actinomycetes</taxon>
        <taxon>Kitasatosporales</taxon>
        <taxon>Streptomycetaceae</taxon>
        <taxon>Streptomyces</taxon>
    </lineage>
</organism>
<name>A0A0K9XBW6_9ACTN</name>
<dbReference type="AlphaFoldDB" id="A0A0K9XBW6"/>
<proteinExistence type="predicted"/>
<reference evidence="2" key="1">
    <citation type="submission" date="2015-07" db="EMBL/GenBank/DDBJ databases">
        <title>Draft genome sequence of Streptomyces sp. CMAA 1322, a bacterium isolated from Caatinga biome, from dry forest semiarid of Brazil.</title>
        <authorList>
            <person name="Santos S.N."/>
            <person name="Gacesa R."/>
            <person name="Taketani R.G."/>
            <person name="Long P.F."/>
            <person name="Melo I.S."/>
        </authorList>
    </citation>
    <scope>NUCLEOTIDE SEQUENCE [LARGE SCALE GENOMIC DNA]</scope>
    <source>
        <strain evidence="2">CMAA 1322</strain>
    </source>
</reference>
<sequence length="72" mass="7463">MRVPDLQRAEVAEIEAGRGGGEFVPVVRSGVGDDLRRHVLEAADVGVVGGPCGAVLVRTALRARSASGARRL</sequence>
<evidence type="ECO:0000313" key="1">
    <source>
        <dbReference type="EMBL" id="KNB50909.1"/>
    </source>
</evidence>
<dbReference type="Proteomes" id="UP000037288">
    <property type="component" value="Unassembled WGS sequence"/>
</dbReference>
<evidence type="ECO:0000313" key="2">
    <source>
        <dbReference type="Proteomes" id="UP000037288"/>
    </source>
</evidence>
<protein>
    <submittedName>
        <fullName evidence="1">Uncharacterized protein</fullName>
    </submittedName>
</protein>
<accession>A0A0K9XBW6</accession>
<keyword evidence="2" id="KW-1185">Reference proteome</keyword>
<comment type="caution">
    <text evidence="1">The sequence shown here is derived from an EMBL/GenBank/DDBJ whole genome shotgun (WGS) entry which is preliminary data.</text>
</comment>